<accession>A0A414YG97</accession>
<evidence type="ECO:0000313" key="1">
    <source>
        <dbReference type="EMBL" id="RHH85173.1"/>
    </source>
</evidence>
<proteinExistence type="predicted"/>
<comment type="caution">
    <text evidence="1">The sequence shown here is derived from an EMBL/GenBank/DDBJ whole genome shotgun (WGS) entry which is preliminary data.</text>
</comment>
<sequence>MKKIKSKTVQDYVMNDMVWKVDMPRLLKEIAECSKSTPYPVTFTILTRVLGILTERAIEINDPALNIIMLNLGLYEGAHDKNVNEVISQLRKLINDNKKEED</sequence>
<evidence type="ECO:0000313" key="2">
    <source>
        <dbReference type="Proteomes" id="UP000284548"/>
    </source>
</evidence>
<dbReference type="AlphaFoldDB" id="A0A414YG97"/>
<protein>
    <submittedName>
        <fullName evidence="1">Uncharacterized protein</fullName>
    </submittedName>
</protein>
<dbReference type="EMBL" id="QRKB01000001">
    <property type="protein sequence ID" value="RHH85173.1"/>
    <property type="molecule type" value="Genomic_DNA"/>
</dbReference>
<name>A0A414YG97_9BACT</name>
<reference evidence="1 2" key="1">
    <citation type="submission" date="2018-08" db="EMBL/GenBank/DDBJ databases">
        <title>A genome reference for cultivated species of the human gut microbiota.</title>
        <authorList>
            <person name="Zou Y."/>
            <person name="Xue W."/>
            <person name="Luo G."/>
        </authorList>
    </citation>
    <scope>NUCLEOTIDE SEQUENCE [LARGE SCALE GENOMIC DNA]</scope>
    <source>
        <strain evidence="1 2">AM16-54</strain>
    </source>
</reference>
<gene>
    <name evidence="1" type="ORF">DW192_00125</name>
</gene>
<organism evidence="1 2">
    <name type="scientific">Segatella copri</name>
    <dbReference type="NCBI Taxonomy" id="165179"/>
    <lineage>
        <taxon>Bacteria</taxon>
        <taxon>Pseudomonadati</taxon>
        <taxon>Bacteroidota</taxon>
        <taxon>Bacteroidia</taxon>
        <taxon>Bacteroidales</taxon>
        <taxon>Prevotellaceae</taxon>
        <taxon>Segatella</taxon>
    </lineage>
</organism>
<dbReference type="RefSeq" id="WP_118252984.1">
    <property type="nucleotide sequence ID" value="NZ_QRKB01000001.1"/>
</dbReference>
<dbReference type="Proteomes" id="UP000284548">
    <property type="component" value="Unassembled WGS sequence"/>
</dbReference>